<dbReference type="PANTHER" id="PTHR43767">
    <property type="entry name" value="LONG-CHAIN-FATTY-ACID--COA LIGASE"/>
    <property type="match status" value="1"/>
</dbReference>
<dbReference type="PROSITE" id="PS00455">
    <property type="entry name" value="AMP_BINDING"/>
    <property type="match status" value="1"/>
</dbReference>
<accession>A0ABW3FSR1</accession>
<evidence type="ECO:0000313" key="3">
    <source>
        <dbReference type="Proteomes" id="UP001597018"/>
    </source>
</evidence>
<gene>
    <name evidence="2" type="ORF">ACFQ16_13340</name>
</gene>
<comment type="caution">
    <text evidence="2">The sequence shown here is derived from an EMBL/GenBank/DDBJ whole genome shotgun (WGS) entry which is preliminary data.</text>
</comment>
<dbReference type="InterPro" id="IPR020845">
    <property type="entry name" value="AMP-binding_CS"/>
</dbReference>
<dbReference type="InterPro" id="IPR042099">
    <property type="entry name" value="ANL_N_sf"/>
</dbReference>
<keyword evidence="3" id="KW-1185">Reference proteome</keyword>
<evidence type="ECO:0000313" key="2">
    <source>
        <dbReference type="EMBL" id="MFD0920733.1"/>
    </source>
</evidence>
<proteinExistence type="predicted"/>
<dbReference type="InterPro" id="IPR050237">
    <property type="entry name" value="ATP-dep_AMP-bd_enzyme"/>
</dbReference>
<feature type="domain" description="AMP-dependent synthetase/ligase" evidence="1">
    <location>
        <begin position="16"/>
        <end position="320"/>
    </location>
</feature>
<protein>
    <submittedName>
        <fullName evidence="2">AMP-binding protein</fullName>
    </submittedName>
</protein>
<dbReference type="EMBL" id="JBHTIW010000008">
    <property type="protein sequence ID" value="MFD0920733.1"/>
    <property type="molecule type" value="Genomic_DNA"/>
</dbReference>
<reference evidence="3" key="1">
    <citation type="journal article" date="2019" name="Int. J. Syst. Evol. Microbiol.">
        <title>The Global Catalogue of Microorganisms (GCM) 10K type strain sequencing project: providing services to taxonomists for standard genome sequencing and annotation.</title>
        <authorList>
            <consortium name="The Broad Institute Genomics Platform"/>
            <consortium name="The Broad Institute Genome Sequencing Center for Infectious Disease"/>
            <person name="Wu L."/>
            <person name="Ma J."/>
        </authorList>
    </citation>
    <scope>NUCLEOTIDE SEQUENCE [LARGE SCALE GENOMIC DNA]</scope>
    <source>
        <strain evidence="3">CCUG 56401</strain>
    </source>
</reference>
<dbReference type="InterPro" id="IPR000873">
    <property type="entry name" value="AMP-dep_synth/lig_dom"/>
</dbReference>
<dbReference type="Proteomes" id="UP001597018">
    <property type="component" value="Unassembled WGS sequence"/>
</dbReference>
<dbReference type="PANTHER" id="PTHR43767:SF7">
    <property type="entry name" value="MEDIUM_LONG-CHAIN-FATTY-ACID--COA LIGASE FADD8"/>
    <property type="match status" value="1"/>
</dbReference>
<organism evidence="2 3">
    <name type="scientific">Saccharopolyspora rosea</name>
    <dbReference type="NCBI Taxonomy" id="524884"/>
    <lineage>
        <taxon>Bacteria</taxon>
        <taxon>Bacillati</taxon>
        <taxon>Actinomycetota</taxon>
        <taxon>Actinomycetes</taxon>
        <taxon>Pseudonocardiales</taxon>
        <taxon>Pseudonocardiaceae</taxon>
        <taxon>Saccharopolyspora</taxon>
    </lineage>
</organism>
<dbReference type="RefSeq" id="WP_345600269.1">
    <property type="nucleotide sequence ID" value="NZ_BAABLT010000006.1"/>
</dbReference>
<name>A0ABW3FSR1_9PSEU</name>
<dbReference type="SUPFAM" id="SSF56801">
    <property type="entry name" value="Acetyl-CoA synthetase-like"/>
    <property type="match status" value="1"/>
</dbReference>
<evidence type="ECO:0000259" key="1">
    <source>
        <dbReference type="Pfam" id="PF00501"/>
    </source>
</evidence>
<sequence length="376" mass="39615">MSATAPRSSAEVLLDSCAQRRDSTALVHGDRHVTYGEIVDQVHRLARTLDAHGLQPGDVVTLLGGNAPEMIMVRLAANLLGCGIAQLYNGISVESKAAIVADVECRALIVDPGFADNARQVLEHCSPGEVLGLGPGIGTDLLAEAADQPAEPVEGRARPDDVQQIRHTGGTTGHPKGICYTFATGLARAQQRPEGPQLITSETRLLVCTTIAHAAGFMADSVLQNGGVVVLHDEFEPGAVLETIERERIELMFLLPPLLYKLLDHPSIDDRDLGSLRCIVYGGCKSSPKRLAQAAERLGPVLVQMYGQTEAGMISCCAPRSTTPGAPGCWRRWDVPCPPPKSPCATRTATGCRKAAAGSCGCAPACTWTATGSSPS</sequence>
<dbReference type="Pfam" id="PF00501">
    <property type="entry name" value="AMP-binding"/>
    <property type="match status" value="1"/>
</dbReference>
<dbReference type="Gene3D" id="3.40.50.12780">
    <property type="entry name" value="N-terminal domain of ligase-like"/>
    <property type="match status" value="1"/>
</dbReference>